<keyword evidence="7 10" id="KW-0472">Membrane</keyword>
<dbReference type="InterPro" id="IPR020846">
    <property type="entry name" value="MFS_dom"/>
</dbReference>
<keyword evidence="5 10" id="KW-0812">Transmembrane</keyword>
<dbReference type="InterPro" id="IPR036259">
    <property type="entry name" value="MFS_trans_sf"/>
</dbReference>
<evidence type="ECO:0000313" key="12">
    <source>
        <dbReference type="EMBL" id="KAK4237088.1"/>
    </source>
</evidence>
<dbReference type="FunFam" id="1.20.1250.20:FF:000196">
    <property type="entry name" value="MFS toxin efflux pump (AflT)"/>
    <property type="match status" value="1"/>
</dbReference>
<feature type="transmembrane region" description="Helical" evidence="10">
    <location>
        <begin position="107"/>
        <end position="133"/>
    </location>
</feature>
<evidence type="ECO:0000256" key="4">
    <source>
        <dbReference type="ARBA" id="ARBA00022475"/>
    </source>
</evidence>
<evidence type="ECO:0000256" key="10">
    <source>
        <dbReference type="SAM" id="Phobius"/>
    </source>
</evidence>
<keyword evidence="3" id="KW-0813">Transport</keyword>
<feature type="transmembrane region" description="Helical" evidence="10">
    <location>
        <begin position="233"/>
        <end position="254"/>
    </location>
</feature>
<dbReference type="CDD" id="cd17502">
    <property type="entry name" value="MFS_Azr1_MDR_like"/>
    <property type="match status" value="1"/>
</dbReference>
<feature type="transmembrane region" description="Helical" evidence="10">
    <location>
        <begin position="449"/>
        <end position="467"/>
    </location>
</feature>
<dbReference type="GO" id="GO:0022857">
    <property type="term" value="F:transmembrane transporter activity"/>
    <property type="evidence" value="ECO:0007669"/>
    <property type="project" value="InterPro"/>
</dbReference>
<evidence type="ECO:0000256" key="1">
    <source>
        <dbReference type="ARBA" id="ARBA00004651"/>
    </source>
</evidence>
<dbReference type="AlphaFoldDB" id="A0AAN7C7W8"/>
<evidence type="ECO:0000256" key="3">
    <source>
        <dbReference type="ARBA" id="ARBA00022448"/>
    </source>
</evidence>
<dbReference type="Pfam" id="PF07690">
    <property type="entry name" value="MFS_1"/>
    <property type="match status" value="1"/>
</dbReference>
<comment type="similarity">
    <text evidence="2">Belongs to the major facilitator superfamily. TCR/Tet family.</text>
</comment>
<evidence type="ECO:0000256" key="9">
    <source>
        <dbReference type="SAM" id="MobiDB-lite"/>
    </source>
</evidence>
<dbReference type="FunFam" id="1.20.1720.10:FF:000012">
    <property type="entry name" value="MFS toxin efflux pump (AflT)"/>
    <property type="match status" value="1"/>
</dbReference>
<dbReference type="FunFam" id="1.20.1250.20:FF:000489">
    <property type="entry name" value="MFS general substrate transporter"/>
    <property type="match status" value="1"/>
</dbReference>
<feature type="transmembrane region" description="Helical" evidence="10">
    <location>
        <begin position="473"/>
        <end position="491"/>
    </location>
</feature>
<evidence type="ECO:0000313" key="13">
    <source>
        <dbReference type="Proteomes" id="UP001303760"/>
    </source>
</evidence>
<evidence type="ECO:0000256" key="5">
    <source>
        <dbReference type="ARBA" id="ARBA00022692"/>
    </source>
</evidence>
<feature type="transmembrane region" description="Helical" evidence="10">
    <location>
        <begin position="382"/>
        <end position="403"/>
    </location>
</feature>
<dbReference type="Gene3D" id="1.20.1250.20">
    <property type="entry name" value="MFS general substrate transporter like domains"/>
    <property type="match status" value="2"/>
</dbReference>
<feature type="compositionally biased region" description="Low complexity" evidence="9">
    <location>
        <begin position="47"/>
        <end position="58"/>
    </location>
</feature>
<feature type="transmembrane region" description="Helical" evidence="10">
    <location>
        <begin position="315"/>
        <end position="333"/>
    </location>
</feature>
<name>A0AAN7C7W8_9PEZI</name>
<feature type="transmembrane region" description="Helical" evidence="10">
    <location>
        <begin position="200"/>
        <end position="221"/>
    </location>
</feature>
<keyword evidence="13" id="KW-1185">Reference proteome</keyword>
<sequence>MDDKPSLFTHQPPDSEVPTLAPSRVSVSDDGKASSVARGEQTDVDVSSTSNPIIDSSSAQDEIHDEKEKHASTLARQATATSTSGGAKLEQIATREDGTEYPRGMTLALIVLALCLSVFTMALDNSIIATAIPKITDQFHSLPDVGWYASSYMLTTSALQLLFGRFYTFFSIKRVFLAAIFLFEVGSLICGVAQNSVTLIVGRAVAGVGAAGIFSGALTILAHSVPLAQRPVYTGAVGSMYGLASISGPLMGGAFTDHVTWRWCFFINLPVGAVTMVVIAIFFPDPKKKPLAGIEADGAEVNDTLRERVMRFDPFGTAVFMPAIICLLLALQWGGTTYAWNSWRIILLFCFFGVLILVFVFFQVRQGDLATVPPRIIAKRSLWSAGFFILCLGGAFLGSVYYLPIWFQAVKDASAVRSGIMNLPMLVAVVLFSVVAGAAVTIWGYYTPFMIVGSAVAAVGFGLTIMFEPDTSSGVWIGYQIIIGAGIGVAFQQPLMAAQTVLNIEDVPTGTSVIVFLQTLGGALFVSVSQNVFANKLVQYVAEYVPEIADPNAILGVGATSVAEMVEPVLLPRVKLAFNDALTQTFIVFTALTAISILGALMVEWRSVKGKPMEIAAA</sequence>
<dbReference type="EMBL" id="MU860156">
    <property type="protein sequence ID" value="KAK4237088.1"/>
    <property type="molecule type" value="Genomic_DNA"/>
</dbReference>
<dbReference type="PRINTS" id="PR01036">
    <property type="entry name" value="TCRTETB"/>
</dbReference>
<keyword evidence="8" id="KW-0325">Glycoprotein</keyword>
<feature type="transmembrane region" description="Helical" evidence="10">
    <location>
        <begin position="260"/>
        <end position="283"/>
    </location>
</feature>
<feature type="transmembrane region" description="Helical" evidence="10">
    <location>
        <begin position="145"/>
        <end position="163"/>
    </location>
</feature>
<accession>A0AAN7C7W8</accession>
<dbReference type="GO" id="GO:0005886">
    <property type="term" value="C:plasma membrane"/>
    <property type="evidence" value="ECO:0007669"/>
    <property type="project" value="UniProtKB-SubCell"/>
</dbReference>
<protein>
    <submittedName>
        <fullName evidence="12">Major facilitator superfamily-domain-containing protein</fullName>
    </submittedName>
</protein>
<comment type="caution">
    <text evidence="12">The sequence shown here is derived from an EMBL/GenBank/DDBJ whole genome shotgun (WGS) entry which is preliminary data.</text>
</comment>
<feature type="compositionally biased region" description="Basic and acidic residues" evidence="9">
    <location>
        <begin position="61"/>
        <end position="71"/>
    </location>
</feature>
<feature type="transmembrane region" description="Helical" evidence="10">
    <location>
        <begin position="423"/>
        <end position="442"/>
    </location>
</feature>
<reference evidence="12" key="1">
    <citation type="journal article" date="2023" name="Mol. Phylogenet. Evol.">
        <title>Genome-scale phylogeny and comparative genomics of the fungal order Sordariales.</title>
        <authorList>
            <person name="Hensen N."/>
            <person name="Bonometti L."/>
            <person name="Westerberg I."/>
            <person name="Brannstrom I.O."/>
            <person name="Guillou S."/>
            <person name="Cros-Aarteil S."/>
            <person name="Calhoun S."/>
            <person name="Haridas S."/>
            <person name="Kuo A."/>
            <person name="Mondo S."/>
            <person name="Pangilinan J."/>
            <person name="Riley R."/>
            <person name="LaButti K."/>
            <person name="Andreopoulos B."/>
            <person name="Lipzen A."/>
            <person name="Chen C."/>
            <person name="Yan M."/>
            <person name="Daum C."/>
            <person name="Ng V."/>
            <person name="Clum A."/>
            <person name="Steindorff A."/>
            <person name="Ohm R.A."/>
            <person name="Martin F."/>
            <person name="Silar P."/>
            <person name="Natvig D.O."/>
            <person name="Lalanne C."/>
            <person name="Gautier V."/>
            <person name="Ament-Velasquez S.L."/>
            <person name="Kruys A."/>
            <person name="Hutchinson M.I."/>
            <person name="Powell A.J."/>
            <person name="Barry K."/>
            <person name="Miller A.N."/>
            <person name="Grigoriev I.V."/>
            <person name="Debuchy R."/>
            <person name="Gladieux P."/>
            <person name="Hiltunen Thoren M."/>
            <person name="Johannesson H."/>
        </authorList>
    </citation>
    <scope>NUCLEOTIDE SEQUENCE</scope>
    <source>
        <strain evidence="12">CBS 532.94</strain>
    </source>
</reference>
<feature type="transmembrane region" description="Helical" evidence="10">
    <location>
        <begin position="175"/>
        <end position="194"/>
    </location>
</feature>
<evidence type="ECO:0000256" key="6">
    <source>
        <dbReference type="ARBA" id="ARBA00022989"/>
    </source>
</evidence>
<evidence type="ECO:0000256" key="8">
    <source>
        <dbReference type="ARBA" id="ARBA00023180"/>
    </source>
</evidence>
<feature type="transmembrane region" description="Helical" evidence="10">
    <location>
        <begin position="512"/>
        <end position="533"/>
    </location>
</feature>
<dbReference type="SUPFAM" id="SSF103473">
    <property type="entry name" value="MFS general substrate transporter"/>
    <property type="match status" value="2"/>
</dbReference>
<dbReference type="InterPro" id="IPR011701">
    <property type="entry name" value="MFS"/>
</dbReference>
<gene>
    <name evidence="12" type="ORF">C8A03DRAFT_34982</name>
</gene>
<reference evidence="12" key="2">
    <citation type="submission" date="2023-05" db="EMBL/GenBank/DDBJ databases">
        <authorList>
            <consortium name="Lawrence Berkeley National Laboratory"/>
            <person name="Steindorff A."/>
            <person name="Hensen N."/>
            <person name="Bonometti L."/>
            <person name="Westerberg I."/>
            <person name="Brannstrom I.O."/>
            <person name="Guillou S."/>
            <person name="Cros-Aarteil S."/>
            <person name="Calhoun S."/>
            <person name="Haridas S."/>
            <person name="Kuo A."/>
            <person name="Mondo S."/>
            <person name="Pangilinan J."/>
            <person name="Riley R."/>
            <person name="Labutti K."/>
            <person name="Andreopoulos B."/>
            <person name="Lipzen A."/>
            <person name="Chen C."/>
            <person name="Yanf M."/>
            <person name="Daum C."/>
            <person name="Ng V."/>
            <person name="Clum A."/>
            <person name="Ohm R."/>
            <person name="Martin F."/>
            <person name="Silar P."/>
            <person name="Natvig D."/>
            <person name="Lalanne C."/>
            <person name="Gautier V."/>
            <person name="Ament-Velasquez S.L."/>
            <person name="Kruys A."/>
            <person name="Hutchinson M.I."/>
            <person name="Powell A.J."/>
            <person name="Barry K."/>
            <person name="Miller A.N."/>
            <person name="Grigoriev I.V."/>
            <person name="Debuchy R."/>
            <person name="Gladieux P."/>
            <person name="Thoren M.H."/>
            <person name="Johannesson H."/>
        </authorList>
    </citation>
    <scope>NUCLEOTIDE SEQUENCE</scope>
    <source>
        <strain evidence="12">CBS 532.94</strain>
    </source>
</reference>
<proteinExistence type="inferred from homology"/>
<evidence type="ECO:0000256" key="7">
    <source>
        <dbReference type="ARBA" id="ARBA00023136"/>
    </source>
</evidence>
<keyword evidence="4" id="KW-1003">Cell membrane</keyword>
<evidence type="ECO:0000256" key="2">
    <source>
        <dbReference type="ARBA" id="ARBA00007520"/>
    </source>
</evidence>
<feature type="transmembrane region" description="Helical" evidence="10">
    <location>
        <begin position="345"/>
        <end position="362"/>
    </location>
</feature>
<dbReference type="PANTHER" id="PTHR23501">
    <property type="entry name" value="MAJOR FACILITATOR SUPERFAMILY"/>
    <property type="match status" value="1"/>
</dbReference>
<comment type="subcellular location">
    <subcellularLocation>
        <location evidence="1">Cell membrane</location>
        <topology evidence="1">Multi-pass membrane protein</topology>
    </subcellularLocation>
</comment>
<keyword evidence="6 10" id="KW-1133">Transmembrane helix</keyword>
<dbReference type="PANTHER" id="PTHR23501:SF199">
    <property type="entry name" value="MFS EFFLUX TRANSPORTER INPD-RELATED"/>
    <property type="match status" value="1"/>
</dbReference>
<feature type="transmembrane region" description="Helical" evidence="10">
    <location>
        <begin position="581"/>
        <end position="603"/>
    </location>
</feature>
<feature type="region of interest" description="Disordered" evidence="9">
    <location>
        <begin position="1"/>
        <end position="88"/>
    </location>
</feature>
<feature type="compositionally biased region" description="Polar residues" evidence="9">
    <location>
        <begin position="74"/>
        <end position="85"/>
    </location>
</feature>
<feature type="domain" description="Major facilitator superfamily (MFS) profile" evidence="11">
    <location>
        <begin position="110"/>
        <end position="608"/>
    </location>
</feature>
<evidence type="ECO:0000259" key="11">
    <source>
        <dbReference type="PROSITE" id="PS50850"/>
    </source>
</evidence>
<dbReference type="PROSITE" id="PS50850">
    <property type="entry name" value="MFS"/>
    <property type="match status" value="1"/>
</dbReference>
<dbReference type="Proteomes" id="UP001303760">
    <property type="component" value="Unassembled WGS sequence"/>
</dbReference>
<organism evidence="12 13">
    <name type="scientific">Achaetomium macrosporum</name>
    <dbReference type="NCBI Taxonomy" id="79813"/>
    <lineage>
        <taxon>Eukaryota</taxon>
        <taxon>Fungi</taxon>
        <taxon>Dikarya</taxon>
        <taxon>Ascomycota</taxon>
        <taxon>Pezizomycotina</taxon>
        <taxon>Sordariomycetes</taxon>
        <taxon>Sordariomycetidae</taxon>
        <taxon>Sordariales</taxon>
        <taxon>Chaetomiaceae</taxon>
        <taxon>Achaetomium</taxon>
    </lineage>
</organism>